<comment type="catalytic activity">
    <reaction evidence="13">
        <text>1-O-(1,2-saturated-alkyl)-sn-glycerol + (6R)-L-erythro-5,6,7,8-tetrahydrobiopterin + O2 = a 1-(1-hydroxyalkyl)-sn-glycerol + (6R)-L-erythro-6,7-dihydrobiopterin + H2O</text>
        <dbReference type="Rhea" id="RHEA:36255"/>
        <dbReference type="ChEBI" id="CHEBI:15377"/>
        <dbReference type="ChEBI" id="CHEBI:15379"/>
        <dbReference type="ChEBI" id="CHEBI:43120"/>
        <dbReference type="ChEBI" id="CHEBI:59560"/>
        <dbReference type="ChEBI" id="CHEBI:73418"/>
        <dbReference type="ChEBI" id="CHEBI:83957"/>
        <dbReference type="EC" id="1.14.16.5"/>
    </reaction>
</comment>
<feature type="transmembrane region" description="Helical" evidence="14">
    <location>
        <begin position="49"/>
        <end position="66"/>
    </location>
</feature>
<protein>
    <recommendedName>
        <fullName evidence="12">Alkylglycerol monooxygenase</fullName>
        <ecNumber evidence="11">1.14.16.5</ecNumber>
    </recommendedName>
</protein>
<evidence type="ECO:0000259" key="15">
    <source>
        <dbReference type="Pfam" id="PF04116"/>
    </source>
</evidence>
<evidence type="ECO:0000256" key="13">
    <source>
        <dbReference type="ARBA" id="ARBA00047556"/>
    </source>
</evidence>
<dbReference type="Pfam" id="PF04116">
    <property type="entry name" value="FA_hydroxylase"/>
    <property type="match status" value="1"/>
</dbReference>
<evidence type="ECO:0000256" key="2">
    <source>
        <dbReference type="ARBA" id="ARBA00004477"/>
    </source>
</evidence>
<dbReference type="Proteomes" id="UP001497623">
    <property type="component" value="Unassembled WGS sequence"/>
</dbReference>
<comment type="subcellular location">
    <subcellularLocation>
        <location evidence="2">Endoplasmic reticulum membrane</location>
        <topology evidence="2">Multi-pass membrane protein</topology>
    </subcellularLocation>
</comment>
<dbReference type="InterPro" id="IPR006694">
    <property type="entry name" value="Fatty_acid_hydroxylase"/>
</dbReference>
<evidence type="ECO:0000256" key="6">
    <source>
        <dbReference type="ARBA" id="ARBA00023002"/>
    </source>
</evidence>
<dbReference type="InterPro" id="IPR056853">
    <property type="entry name" value="AGMP_C"/>
</dbReference>
<dbReference type="EC" id="1.14.16.5" evidence="11"/>
<dbReference type="PANTHER" id="PTHR21624">
    <property type="entry name" value="STEROL DESATURASE-RELATED PROTEIN"/>
    <property type="match status" value="1"/>
</dbReference>
<reference evidence="17 18" key="1">
    <citation type="submission" date="2024-05" db="EMBL/GenBank/DDBJ databases">
        <authorList>
            <person name="Wallberg A."/>
        </authorList>
    </citation>
    <scope>NUCLEOTIDE SEQUENCE [LARGE SCALE GENOMIC DNA]</scope>
</reference>
<keyword evidence="6" id="KW-0560">Oxidoreductase</keyword>
<feature type="domain" description="Alkylglycerol monooxygenase C-terminal" evidence="16">
    <location>
        <begin position="340"/>
        <end position="420"/>
    </location>
</feature>
<sequence length="454" mass="52405">MVMSGMSANATSPNSGSLLEQFGQLFYIIDYRTTSFKTSEEVPNYLNDAVPLFLLFTFLEIFVLRLQAKRTPRLGDALTSNGHGVIYETVKLVTRGFELAGYEWLYQYRVLDLDWDSPVTWWAAAIGVDFAYYWTHRAIHEVAILWTTHQVHHSSEDYNLSTATRQSMFQRMLALGFHQPLALLGVPLPAIIVHMHFNLLFQYWIHTETIGKCGPIEWIFNTASHHRVHHGSNPWCLDKNYAGYLIIWDRMFGTFEAERDDEEIIYGLVDQPQTYNVIYLQFFYMGDIVNKCLQQDTFGNKLRALIYGPGWFPGTPRLGDPPPVEHLNRKKYDPKLPRWMEVYIFIHFVITIIIQQILTEKMMEFSAVTFLLVSGFVCLSVGIIGAMYDGWWWAPLIEAVRCGAYIAYCRNIAVTQFPLLDTLLLAYFVISTLIWTSNSITLVQDQARIANKLK</sequence>
<dbReference type="PANTHER" id="PTHR21624:SF1">
    <property type="entry name" value="ALKYLGLYCEROL MONOOXYGENASE"/>
    <property type="match status" value="1"/>
</dbReference>
<evidence type="ECO:0000313" key="18">
    <source>
        <dbReference type="Proteomes" id="UP001497623"/>
    </source>
</evidence>
<evidence type="ECO:0000256" key="7">
    <source>
        <dbReference type="ARBA" id="ARBA00023004"/>
    </source>
</evidence>
<feature type="domain" description="Fatty acid hydroxylase" evidence="15">
    <location>
        <begin position="123"/>
        <end position="254"/>
    </location>
</feature>
<evidence type="ECO:0000256" key="3">
    <source>
        <dbReference type="ARBA" id="ARBA00022692"/>
    </source>
</evidence>
<proteinExistence type="inferred from homology"/>
<evidence type="ECO:0000256" key="11">
    <source>
        <dbReference type="ARBA" id="ARBA00039026"/>
    </source>
</evidence>
<feature type="transmembrane region" description="Helical" evidence="14">
    <location>
        <begin position="339"/>
        <end position="358"/>
    </location>
</feature>
<gene>
    <name evidence="17" type="ORF">MNOR_LOCUS1365</name>
</gene>
<dbReference type="AlphaFoldDB" id="A0AAV2PNZ2"/>
<evidence type="ECO:0000256" key="5">
    <source>
        <dbReference type="ARBA" id="ARBA00022989"/>
    </source>
</evidence>
<comment type="cofactor">
    <cofactor evidence="1">
        <name>Fe cation</name>
        <dbReference type="ChEBI" id="CHEBI:24875"/>
    </cofactor>
</comment>
<dbReference type="GO" id="GO:0006643">
    <property type="term" value="P:membrane lipid metabolic process"/>
    <property type="evidence" value="ECO:0007669"/>
    <property type="project" value="TreeGrafter"/>
</dbReference>
<evidence type="ECO:0000256" key="4">
    <source>
        <dbReference type="ARBA" id="ARBA00022824"/>
    </source>
</evidence>
<comment type="similarity">
    <text evidence="10">Belongs to the sterol desaturase family. TMEM195 subfamily.</text>
</comment>
<accession>A0AAV2PNZ2</accession>
<keyword evidence="18" id="KW-1185">Reference proteome</keyword>
<keyword evidence="8" id="KW-0443">Lipid metabolism</keyword>
<feature type="transmembrane region" description="Helical" evidence="14">
    <location>
        <begin position="181"/>
        <end position="205"/>
    </location>
</feature>
<evidence type="ECO:0000256" key="14">
    <source>
        <dbReference type="SAM" id="Phobius"/>
    </source>
</evidence>
<dbReference type="GO" id="GO:0005506">
    <property type="term" value="F:iron ion binding"/>
    <property type="evidence" value="ECO:0007669"/>
    <property type="project" value="InterPro"/>
</dbReference>
<organism evidence="17 18">
    <name type="scientific">Meganyctiphanes norvegica</name>
    <name type="common">Northern krill</name>
    <name type="synonym">Thysanopoda norvegica</name>
    <dbReference type="NCBI Taxonomy" id="48144"/>
    <lineage>
        <taxon>Eukaryota</taxon>
        <taxon>Metazoa</taxon>
        <taxon>Ecdysozoa</taxon>
        <taxon>Arthropoda</taxon>
        <taxon>Crustacea</taxon>
        <taxon>Multicrustacea</taxon>
        <taxon>Malacostraca</taxon>
        <taxon>Eumalacostraca</taxon>
        <taxon>Eucarida</taxon>
        <taxon>Euphausiacea</taxon>
        <taxon>Euphausiidae</taxon>
        <taxon>Meganyctiphanes</taxon>
    </lineage>
</organism>
<evidence type="ECO:0000256" key="10">
    <source>
        <dbReference type="ARBA" id="ARBA00038190"/>
    </source>
</evidence>
<feature type="transmembrane region" description="Helical" evidence="14">
    <location>
        <begin position="365"/>
        <end position="388"/>
    </location>
</feature>
<dbReference type="GO" id="GO:0008610">
    <property type="term" value="P:lipid biosynthetic process"/>
    <property type="evidence" value="ECO:0007669"/>
    <property type="project" value="InterPro"/>
</dbReference>
<keyword evidence="3 14" id="KW-0812">Transmembrane</keyword>
<evidence type="ECO:0000256" key="8">
    <source>
        <dbReference type="ARBA" id="ARBA00023098"/>
    </source>
</evidence>
<keyword evidence="5 14" id="KW-1133">Transmembrane helix</keyword>
<evidence type="ECO:0000256" key="9">
    <source>
        <dbReference type="ARBA" id="ARBA00023136"/>
    </source>
</evidence>
<evidence type="ECO:0000259" key="16">
    <source>
        <dbReference type="Pfam" id="PF24858"/>
    </source>
</evidence>
<evidence type="ECO:0000313" key="17">
    <source>
        <dbReference type="EMBL" id="CAL4060437.1"/>
    </source>
</evidence>
<dbReference type="GO" id="GO:0005789">
    <property type="term" value="C:endoplasmic reticulum membrane"/>
    <property type="evidence" value="ECO:0007669"/>
    <property type="project" value="UniProtKB-SubCell"/>
</dbReference>
<comment type="caution">
    <text evidence="17">The sequence shown here is derived from an EMBL/GenBank/DDBJ whole genome shotgun (WGS) entry which is preliminary data.</text>
</comment>
<evidence type="ECO:0000256" key="1">
    <source>
        <dbReference type="ARBA" id="ARBA00001962"/>
    </source>
</evidence>
<dbReference type="InterPro" id="IPR051689">
    <property type="entry name" value="Sterol_desaturase/TMEM195"/>
</dbReference>
<dbReference type="Pfam" id="PF24858">
    <property type="entry name" value="AGMP_C"/>
    <property type="match status" value="1"/>
</dbReference>
<dbReference type="EMBL" id="CAXKWB010000363">
    <property type="protein sequence ID" value="CAL4060437.1"/>
    <property type="molecule type" value="Genomic_DNA"/>
</dbReference>
<keyword evidence="9 14" id="KW-0472">Membrane</keyword>
<feature type="transmembrane region" description="Helical" evidence="14">
    <location>
        <begin position="424"/>
        <end position="443"/>
    </location>
</feature>
<keyword evidence="7" id="KW-0408">Iron</keyword>
<name>A0AAV2PNZ2_MEGNR</name>
<keyword evidence="4" id="KW-0256">Endoplasmic reticulum</keyword>
<dbReference type="GO" id="GO:0050479">
    <property type="term" value="F:glyceryl-ether monooxygenase activity"/>
    <property type="evidence" value="ECO:0007669"/>
    <property type="project" value="UniProtKB-EC"/>
</dbReference>
<evidence type="ECO:0000256" key="12">
    <source>
        <dbReference type="ARBA" id="ARBA00040992"/>
    </source>
</evidence>